<dbReference type="KEGG" id="pbro:HOP40_26425"/>
<keyword evidence="3" id="KW-1185">Reference proteome</keyword>
<dbReference type="EMBL" id="CP053564">
    <property type="protein sequence ID" value="QJY48876.1"/>
    <property type="molecule type" value="Genomic_DNA"/>
</dbReference>
<protein>
    <submittedName>
        <fullName evidence="2">Uncharacterized protein</fullName>
    </submittedName>
</protein>
<organism evidence="2 3">
    <name type="scientific">Pseudonocardia broussonetiae</name>
    <dbReference type="NCBI Taxonomy" id="2736640"/>
    <lineage>
        <taxon>Bacteria</taxon>
        <taxon>Bacillati</taxon>
        <taxon>Actinomycetota</taxon>
        <taxon>Actinomycetes</taxon>
        <taxon>Pseudonocardiales</taxon>
        <taxon>Pseudonocardiaceae</taxon>
        <taxon>Pseudonocardia</taxon>
    </lineage>
</organism>
<accession>A0A6M6JNK3</accession>
<feature type="region of interest" description="Disordered" evidence="1">
    <location>
        <begin position="1"/>
        <end position="68"/>
    </location>
</feature>
<reference evidence="2 3" key="1">
    <citation type="submission" date="2020-05" db="EMBL/GenBank/DDBJ databases">
        <authorList>
            <person name="Mo P."/>
        </authorList>
    </citation>
    <scope>NUCLEOTIDE SEQUENCE [LARGE SCALE GENOMIC DNA]</scope>
    <source>
        <strain evidence="2 3">Gen01</strain>
    </source>
</reference>
<gene>
    <name evidence="2" type="ORF">HOP40_26425</name>
</gene>
<proteinExistence type="predicted"/>
<evidence type="ECO:0000313" key="2">
    <source>
        <dbReference type="EMBL" id="QJY48876.1"/>
    </source>
</evidence>
<dbReference type="Proteomes" id="UP000505377">
    <property type="component" value="Chromosome"/>
</dbReference>
<name>A0A6M6JNK3_9PSEU</name>
<dbReference type="AlphaFoldDB" id="A0A6M6JNK3"/>
<sequence length="68" mass="7115">MTSDDTNPQERTDDGRRAAAEQQHASPPSARPDDLAAGVEPMAEVPGGPQVDVPAAQGHQPAVDDDDR</sequence>
<dbReference type="RefSeq" id="WP_172163346.1">
    <property type="nucleotide sequence ID" value="NZ_CP053564.1"/>
</dbReference>
<evidence type="ECO:0000256" key="1">
    <source>
        <dbReference type="SAM" id="MobiDB-lite"/>
    </source>
</evidence>
<evidence type="ECO:0000313" key="3">
    <source>
        <dbReference type="Proteomes" id="UP000505377"/>
    </source>
</evidence>
<feature type="compositionally biased region" description="Basic and acidic residues" evidence="1">
    <location>
        <begin position="8"/>
        <end position="19"/>
    </location>
</feature>